<feature type="domain" description="Transposase IS4-like" evidence="2">
    <location>
        <begin position="98"/>
        <end position="305"/>
    </location>
</feature>
<dbReference type="EMBL" id="BAABHD010000042">
    <property type="protein sequence ID" value="GAA4460870.1"/>
    <property type="molecule type" value="Genomic_DNA"/>
</dbReference>
<dbReference type="Pfam" id="PF01609">
    <property type="entry name" value="DDE_Tnp_1"/>
    <property type="match status" value="1"/>
</dbReference>
<reference evidence="4" key="1">
    <citation type="journal article" date="2019" name="Int. J. Syst. Evol. Microbiol.">
        <title>The Global Catalogue of Microorganisms (GCM) 10K type strain sequencing project: providing services to taxonomists for standard genome sequencing and annotation.</title>
        <authorList>
            <consortium name="The Broad Institute Genomics Platform"/>
            <consortium name="The Broad Institute Genome Sequencing Center for Infectious Disease"/>
            <person name="Wu L."/>
            <person name="Ma J."/>
        </authorList>
    </citation>
    <scope>NUCLEOTIDE SEQUENCE [LARGE SCALE GENOMIC DNA]</scope>
    <source>
        <strain evidence="4">JCM 17927</strain>
    </source>
</reference>
<proteinExistence type="predicted"/>
<dbReference type="Proteomes" id="UP001501175">
    <property type="component" value="Unassembled WGS sequence"/>
</dbReference>
<keyword evidence="1" id="KW-1133">Transmembrane helix</keyword>
<feature type="transmembrane region" description="Helical" evidence="1">
    <location>
        <begin position="292"/>
        <end position="311"/>
    </location>
</feature>
<name>A0ABP8N6U1_9BACT</name>
<dbReference type="SUPFAM" id="SSF53098">
    <property type="entry name" value="Ribonuclease H-like"/>
    <property type="match status" value="1"/>
</dbReference>
<sequence length="376" mass="43867">MDKAKDFGQDLSPALLKNLIAIGCAMLVKETVNLNKLKNHMSHLLGNPQTQTDSHYRRLTRFFDNPLAQRKLWKWLLVWILGYIKRWDGRSMSLYLTLDATCWQLGKQPIQLLVLSLVYRQVSLPLFWVDLAKKGHSSQQQRKRLLQQAMKLYPLKGFCLLGDREYEGKAWFAFLTENGLNFIIRLPKDAYKAAISRGGKAYSGLLKRALRGRCGSQWFELDGHRYQFVARAHQDGAQSADPLVLLVSNLKWPKQVIVERYRIRWTTECLFKHLKSNGFHIEELGVQHYAKIRLLVVIVVVVYVLCVAEGFRQFHRIRPKKRELGKFEPRESVFRKGYSAVSNQVSTIEHFIDWLMKQLAKPLKIPIRIFFFSVQH</sequence>
<keyword evidence="1" id="KW-0812">Transmembrane</keyword>
<dbReference type="InterPro" id="IPR012337">
    <property type="entry name" value="RNaseH-like_sf"/>
</dbReference>
<evidence type="ECO:0000259" key="2">
    <source>
        <dbReference type="Pfam" id="PF01609"/>
    </source>
</evidence>
<dbReference type="RefSeq" id="WP_345245574.1">
    <property type="nucleotide sequence ID" value="NZ_BAABHD010000042.1"/>
</dbReference>
<comment type="caution">
    <text evidence="3">The sequence shown here is derived from an EMBL/GenBank/DDBJ whole genome shotgun (WGS) entry which is preliminary data.</text>
</comment>
<keyword evidence="4" id="KW-1185">Reference proteome</keyword>
<evidence type="ECO:0000313" key="4">
    <source>
        <dbReference type="Proteomes" id="UP001501175"/>
    </source>
</evidence>
<dbReference type="InterPro" id="IPR002559">
    <property type="entry name" value="Transposase_11"/>
</dbReference>
<gene>
    <name evidence="3" type="ORF">GCM10023189_36250</name>
</gene>
<evidence type="ECO:0000313" key="3">
    <source>
        <dbReference type="EMBL" id="GAA4460870.1"/>
    </source>
</evidence>
<evidence type="ECO:0000256" key="1">
    <source>
        <dbReference type="SAM" id="Phobius"/>
    </source>
</evidence>
<accession>A0ABP8N6U1</accession>
<keyword evidence="1" id="KW-0472">Membrane</keyword>
<organism evidence="3 4">
    <name type="scientific">Nibrella saemangeumensis</name>
    <dbReference type="NCBI Taxonomy" id="1084526"/>
    <lineage>
        <taxon>Bacteria</taxon>
        <taxon>Pseudomonadati</taxon>
        <taxon>Bacteroidota</taxon>
        <taxon>Cytophagia</taxon>
        <taxon>Cytophagales</taxon>
        <taxon>Spirosomataceae</taxon>
        <taxon>Nibrella</taxon>
    </lineage>
</organism>
<protein>
    <recommendedName>
        <fullName evidence="2">Transposase IS4-like domain-containing protein</fullName>
    </recommendedName>
</protein>